<feature type="domain" description="Aminoglycoside phosphotransferase" evidence="1">
    <location>
        <begin position="24"/>
        <end position="148"/>
    </location>
</feature>
<dbReference type="Gene3D" id="3.90.1200.10">
    <property type="match status" value="1"/>
</dbReference>
<sequence length="232" mass="26351">MTYKFLRDKATSNILLVQEMYSFGGEGEKFFFIVMSRAKGVTLESVWAKLNQEEKRSYTDQMITALRELRQFTASLPQRVDGSPLQDNIIGQCWPSKMCKALYNEIPTTFPDSAPFVLTHADPNIGNIIVHDGNTLAIINWEHAGYYPCALSGNGRELFHMVWAEVNPQLSLHEFVEKAYRPAQKAAAAHQFAPIEHTHIHDVWLRPRWCECKPYAGTCTGKEMSAELRAEA</sequence>
<keyword evidence="3" id="KW-1185">Reference proteome</keyword>
<dbReference type="PANTHER" id="PTHR21310:SF55">
    <property type="entry name" value="AMINOGLYCOSIDE PHOSPHOTRANSFERASE DOMAIN-CONTAINING PROTEIN"/>
    <property type="match status" value="1"/>
</dbReference>
<reference evidence="2" key="1">
    <citation type="journal article" date="2020" name="Stud. Mycol.">
        <title>101 Dothideomycetes genomes: a test case for predicting lifestyles and emergence of pathogens.</title>
        <authorList>
            <person name="Haridas S."/>
            <person name="Albert R."/>
            <person name="Binder M."/>
            <person name="Bloem J."/>
            <person name="Labutti K."/>
            <person name="Salamov A."/>
            <person name="Andreopoulos B."/>
            <person name="Baker S."/>
            <person name="Barry K."/>
            <person name="Bills G."/>
            <person name="Bluhm B."/>
            <person name="Cannon C."/>
            <person name="Castanera R."/>
            <person name="Culley D."/>
            <person name="Daum C."/>
            <person name="Ezra D."/>
            <person name="Gonzalez J."/>
            <person name="Henrissat B."/>
            <person name="Kuo A."/>
            <person name="Liang C."/>
            <person name="Lipzen A."/>
            <person name="Lutzoni F."/>
            <person name="Magnuson J."/>
            <person name="Mondo S."/>
            <person name="Nolan M."/>
            <person name="Ohm R."/>
            <person name="Pangilinan J."/>
            <person name="Park H.-J."/>
            <person name="Ramirez L."/>
            <person name="Alfaro M."/>
            <person name="Sun H."/>
            <person name="Tritt A."/>
            <person name="Yoshinaga Y."/>
            <person name="Zwiers L.-H."/>
            <person name="Turgeon B."/>
            <person name="Goodwin S."/>
            <person name="Spatafora J."/>
            <person name="Crous P."/>
            <person name="Grigoriev I."/>
        </authorList>
    </citation>
    <scope>NUCLEOTIDE SEQUENCE</scope>
    <source>
        <strain evidence="2">HMLAC05119</strain>
    </source>
</reference>
<dbReference type="EMBL" id="ML979132">
    <property type="protein sequence ID" value="KAF1920879.1"/>
    <property type="molecule type" value="Genomic_DNA"/>
</dbReference>
<name>A0A6A5R060_AMPQU</name>
<dbReference type="AlphaFoldDB" id="A0A6A5R060"/>
<accession>A0A6A5R060</accession>
<evidence type="ECO:0000313" key="3">
    <source>
        <dbReference type="Proteomes" id="UP000800096"/>
    </source>
</evidence>
<proteinExistence type="predicted"/>
<dbReference type="Pfam" id="PF01636">
    <property type="entry name" value="APH"/>
    <property type="match status" value="1"/>
</dbReference>
<evidence type="ECO:0000313" key="2">
    <source>
        <dbReference type="EMBL" id="KAF1920879.1"/>
    </source>
</evidence>
<dbReference type="PANTHER" id="PTHR21310">
    <property type="entry name" value="AMINOGLYCOSIDE PHOSPHOTRANSFERASE-RELATED-RELATED"/>
    <property type="match status" value="1"/>
</dbReference>
<dbReference type="SUPFAM" id="SSF56112">
    <property type="entry name" value="Protein kinase-like (PK-like)"/>
    <property type="match status" value="1"/>
</dbReference>
<dbReference type="InterPro" id="IPR051678">
    <property type="entry name" value="AGP_Transferase"/>
</dbReference>
<dbReference type="OrthoDB" id="2906425at2759"/>
<dbReference type="InterPro" id="IPR002575">
    <property type="entry name" value="Aminoglycoside_PTrfase"/>
</dbReference>
<evidence type="ECO:0000259" key="1">
    <source>
        <dbReference type="Pfam" id="PF01636"/>
    </source>
</evidence>
<dbReference type="InterPro" id="IPR011009">
    <property type="entry name" value="Kinase-like_dom_sf"/>
</dbReference>
<gene>
    <name evidence="2" type="ORF">BDU57DRAFT_553151</name>
</gene>
<organism evidence="2 3">
    <name type="scientific">Ampelomyces quisqualis</name>
    <name type="common">Powdery mildew agent</name>
    <dbReference type="NCBI Taxonomy" id="50730"/>
    <lineage>
        <taxon>Eukaryota</taxon>
        <taxon>Fungi</taxon>
        <taxon>Dikarya</taxon>
        <taxon>Ascomycota</taxon>
        <taxon>Pezizomycotina</taxon>
        <taxon>Dothideomycetes</taxon>
        <taxon>Pleosporomycetidae</taxon>
        <taxon>Pleosporales</taxon>
        <taxon>Pleosporineae</taxon>
        <taxon>Phaeosphaeriaceae</taxon>
        <taxon>Ampelomyces</taxon>
    </lineage>
</organism>
<dbReference type="Proteomes" id="UP000800096">
    <property type="component" value="Unassembled WGS sequence"/>
</dbReference>
<protein>
    <recommendedName>
        <fullName evidence="1">Aminoglycoside phosphotransferase domain-containing protein</fullName>
    </recommendedName>
</protein>